<dbReference type="Proteomes" id="UP000017396">
    <property type="component" value="Chromosome"/>
</dbReference>
<reference evidence="2 3" key="1">
    <citation type="journal article" date="2013" name="PLoS ONE">
        <title>Cultivation and Complete Genome Sequencing of Gloeobacter kilaueensis sp. nov., from a Lava Cave in Kilauea Caldera, Hawai'i.</title>
        <authorList>
            <person name="Saw J.H."/>
            <person name="Schatz M."/>
            <person name="Brown M.V."/>
            <person name="Kunkel D.D."/>
            <person name="Foster J.S."/>
            <person name="Shick H."/>
            <person name="Christensen S."/>
            <person name="Hou S."/>
            <person name="Wan X."/>
            <person name="Donachie S.P."/>
        </authorList>
    </citation>
    <scope>NUCLEOTIDE SEQUENCE [LARGE SCALE GENOMIC DNA]</scope>
    <source>
        <strain evidence="3">JS</strain>
    </source>
</reference>
<sequence length="136" mass="15301">MPEPTKIEALELEIAQLQAEARTQVAAEQYLRTQLAQALRTVELAKKQLLLLEMQQLEIQSLRNQVSSLNHQLAFSQEREERLEQKLRASEQTLASERQERTVPGATWSGNSPALPAFLRKPLVAATGEEPGESDR</sequence>
<organism evidence="2 3">
    <name type="scientific">Gloeobacter kilaueensis (strain ATCC BAA-2537 / CCAP 1431/1 / ULC 316 / JS1)</name>
    <dbReference type="NCBI Taxonomy" id="1183438"/>
    <lineage>
        <taxon>Bacteria</taxon>
        <taxon>Bacillati</taxon>
        <taxon>Cyanobacteriota</taxon>
        <taxon>Cyanophyceae</taxon>
        <taxon>Gloeobacterales</taxon>
        <taxon>Gloeobacteraceae</taxon>
        <taxon>Gloeobacter</taxon>
    </lineage>
</organism>
<keyword evidence="3" id="KW-1185">Reference proteome</keyword>
<feature type="region of interest" description="Disordered" evidence="1">
    <location>
        <begin position="84"/>
        <end position="115"/>
    </location>
</feature>
<name>U5QSC1_GLOK1</name>
<dbReference type="RefSeq" id="WP_023175921.1">
    <property type="nucleotide sequence ID" value="NC_022600.1"/>
</dbReference>
<evidence type="ECO:0000256" key="1">
    <source>
        <dbReference type="SAM" id="MobiDB-lite"/>
    </source>
</evidence>
<dbReference type="KEGG" id="glj:GKIL_4308"/>
<protein>
    <submittedName>
        <fullName evidence="2">Uncharacterized protein</fullName>
    </submittedName>
</protein>
<dbReference type="EMBL" id="CP003587">
    <property type="protein sequence ID" value="AGY60554.1"/>
    <property type="molecule type" value="Genomic_DNA"/>
</dbReference>
<proteinExistence type="predicted"/>
<evidence type="ECO:0000313" key="2">
    <source>
        <dbReference type="EMBL" id="AGY60554.1"/>
    </source>
</evidence>
<accession>U5QSC1</accession>
<dbReference type="HOGENOM" id="CLU_1872505_0_0_3"/>
<gene>
    <name evidence="2" type="ORF">GKIL_4308</name>
</gene>
<dbReference type="AlphaFoldDB" id="U5QSC1"/>
<evidence type="ECO:0000313" key="3">
    <source>
        <dbReference type="Proteomes" id="UP000017396"/>
    </source>
</evidence>
<dbReference type="OrthoDB" id="9975885at2"/>